<dbReference type="GO" id="GO:0009408">
    <property type="term" value="P:response to heat"/>
    <property type="evidence" value="ECO:0007669"/>
    <property type="project" value="TreeGrafter"/>
</dbReference>
<dbReference type="SUPFAM" id="SSF49764">
    <property type="entry name" value="HSP20-like chaperones"/>
    <property type="match status" value="1"/>
</dbReference>
<name>A0A8K0P1W9_LADFU</name>
<evidence type="ECO:0000256" key="2">
    <source>
        <dbReference type="PROSITE-ProRule" id="PRU00285"/>
    </source>
</evidence>
<feature type="compositionally biased region" description="Polar residues" evidence="4">
    <location>
        <begin position="256"/>
        <end position="278"/>
    </location>
</feature>
<comment type="similarity">
    <text evidence="2 3">Belongs to the small heat shock protein (HSP20) family.</text>
</comment>
<evidence type="ECO:0000313" key="6">
    <source>
        <dbReference type="EMBL" id="KAG8232745.1"/>
    </source>
</evidence>
<evidence type="ECO:0000256" key="1">
    <source>
        <dbReference type="ARBA" id="ARBA00023016"/>
    </source>
</evidence>
<reference evidence="6" key="2">
    <citation type="submission" date="2017-10" db="EMBL/GenBank/DDBJ databases">
        <title>Ladona fulva Genome sequencing and assembly.</title>
        <authorList>
            <person name="Murali S."/>
            <person name="Richards S."/>
            <person name="Bandaranaike D."/>
            <person name="Bellair M."/>
            <person name="Blankenburg K."/>
            <person name="Chao H."/>
            <person name="Dinh H."/>
            <person name="Doddapaneni H."/>
            <person name="Dugan-Rocha S."/>
            <person name="Elkadiri S."/>
            <person name="Gnanaolivu R."/>
            <person name="Hernandez B."/>
            <person name="Skinner E."/>
            <person name="Javaid M."/>
            <person name="Lee S."/>
            <person name="Li M."/>
            <person name="Ming W."/>
            <person name="Munidasa M."/>
            <person name="Muniz J."/>
            <person name="Nguyen L."/>
            <person name="Hughes D."/>
            <person name="Osuji N."/>
            <person name="Pu L.-L."/>
            <person name="Puazo M."/>
            <person name="Qu C."/>
            <person name="Quiroz J."/>
            <person name="Raj R."/>
            <person name="Weissenberger G."/>
            <person name="Xin Y."/>
            <person name="Zou X."/>
            <person name="Han Y."/>
            <person name="Worley K."/>
            <person name="Muzny D."/>
            <person name="Gibbs R."/>
        </authorList>
    </citation>
    <scope>NUCLEOTIDE SEQUENCE</scope>
    <source>
        <strain evidence="6">Sampled in the wild</strain>
    </source>
</reference>
<dbReference type="PANTHER" id="PTHR45640:SF13">
    <property type="entry name" value="HEAT SHOCK PROTEIN 22-RELATED"/>
    <property type="match status" value="1"/>
</dbReference>
<dbReference type="InterPro" id="IPR001436">
    <property type="entry name" value="Alpha-crystallin/sHSP_animal"/>
</dbReference>
<dbReference type="GO" id="GO:0042026">
    <property type="term" value="P:protein refolding"/>
    <property type="evidence" value="ECO:0007669"/>
    <property type="project" value="TreeGrafter"/>
</dbReference>
<dbReference type="InterPro" id="IPR002068">
    <property type="entry name" value="A-crystallin/Hsp20_dom"/>
</dbReference>
<evidence type="ECO:0000313" key="7">
    <source>
        <dbReference type="Proteomes" id="UP000792457"/>
    </source>
</evidence>
<dbReference type="Gene3D" id="2.60.40.790">
    <property type="match status" value="1"/>
</dbReference>
<organism evidence="6 7">
    <name type="scientific">Ladona fulva</name>
    <name type="common">Scarce chaser dragonfly</name>
    <name type="synonym">Libellula fulva</name>
    <dbReference type="NCBI Taxonomy" id="123851"/>
    <lineage>
        <taxon>Eukaryota</taxon>
        <taxon>Metazoa</taxon>
        <taxon>Ecdysozoa</taxon>
        <taxon>Arthropoda</taxon>
        <taxon>Hexapoda</taxon>
        <taxon>Insecta</taxon>
        <taxon>Pterygota</taxon>
        <taxon>Palaeoptera</taxon>
        <taxon>Odonata</taxon>
        <taxon>Epiprocta</taxon>
        <taxon>Anisoptera</taxon>
        <taxon>Libelluloidea</taxon>
        <taxon>Libellulidae</taxon>
        <taxon>Ladona</taxon>
    </lineage>
</organism>
<dbReference type="GO" id="GO:0005737">
    <property type="term" value="C:cytoplasm"/>
    <property type="evidence" value="ECO:0007669"/>
    <property type="project" value="TreeGrafter"/>
</dbReference>
<dbReference type="PRINTS" id="PR00299">
    <property type="entry name" value="ACRYSTALLIN"/>
</dbReference>
<keyword evidence="1" id="KW-0346">Stress response</keyword>
<proteinExistence type="inferred from homology"/>
<dbReference type="CDD" id="cd06526">
    <property type="entry name" value="metazoan_ACD"/>
    <property type="match status" value="1"/>
</dbReference>
<dbReference type="GO" id="GO:0051082">
    <property type="term" value="F:unfolded protein binding"/>
    <property type="evidence" value="ECO:0007669"/>
    <property type="project" value="TreeGrafter"/>
</dbReference>
<dbReference type="PROSITE" id="PS01031">
    <property type="entry name" value="SHSP"/>
    <property type="match status" value="1"/>
</dbReference>
<dbReference type="PANTHER" id="PTHR45640">
    <property type="entry name" value="HEAT SHOCK PROTEIN HSP-12.2-RELATED"/>
    <property type="match status" value="1"/>
</dbReference>
<dbReference type="OrthoDB" id="1431247at2759"/>
<gene>
    <name evidence="6" type="ORF">J437_LFUL012990</name>
</gene>
<reference evidence="6" key="1">
    <citation type="submission" date="2013-04" db="EMBL/GenBank/DDBJ databases">
        <authorList>
            <person name="Qu J."/>
            <person name="Murali S.C."/>
            <person name="Bandaranaike D."/>
            <person name="Bellair M."/>
            <person name="Blankenburg K."/>
            <person name="Chao H."/>
            <person name="Dinh H."/>
            <person name="Doddapaneni H."/>
            <person name="Downs B."/>
            <person name="Dugan-Rocha S."/>
            <person name="Elkadiri S."/>
            <person name="Gnanaolivu R.D."/>
            <person name="Hernandez B."/>
            <person name="Javaid M."/>
            <person name="Jayaseelan J.C."/>
            <person name="Lee S."/>
            <person name="Li M."/>
            <person name="Ming W."/>
            <person name="Munidasa M."/>
            <person name="Muniz J."/>
            <person name="Nguyen L."/>
            <person name="Ongeri F."/>
            <person name="Osuji N."/>
            <person name="Pu L.-L."/>
            <person name="Puazo M."/>
            <person name="Qu C."/>
            <person name="Quiroz J."/>
            <person name="Raj R."/>
            <person name="Weissenberger G."/>
            <person name="Xin Y."/>
            <person name="Zou X."/>
            <person name="Han Y."/>
            <person name="Richards S."/>
            <person name="Worley K."/>
            <person name="Muzny D."/>
            <person name="Gibbs R."/>
        </authorList>
    </citation>
    <scope>NUCLEOTIDE SEQUENCE</scope>
    <source>
        <strain evidence="6">Sampled in the wild</strain>
    </source>
</reference>
<dbReference type="Pfam" id="PF00011">
    <property type="entry name" value="HSP20"/>
    <property type="match status" value="1"/>
</dbReference>
<feature type="region of interest" description="Disordered" evidence="4">
    <location>
        <begin position="219"/>
        <end position="278"/>
    </location>
</feature>
<accession>A0A8K0P1W9</accession>
<feature type="compositionally biased region" description="Basic and acidic residues" evidence="4">
    <location>
        <begin position="241"/>
        <end position="252"/>
    </location>
</feature>
<evidence type="ECO:0000256" key="4">
    <source>
        <dbReference type="SAM" id="MobiDB-lite"/>
    </source>
</evidence>
<evidence type="ECO:0000259" key="5">
    <source>
        <dbReference type="PROSITE" id="PS01031"/>
    </source>
</evidence>
<sequence length="278" mass="31008">MRNSTLTQGLRKLPFQPAGSRVSPLGPVGKKMPLRWYDTTAPWNDCRPHPKIYNQYYGRGLRLNDLPRPHLGHLRSGYLQPWLHHATQHGAKSEIAVGKDCFHVAVDVQHFEPRDIVVRIVDDQLIVEAKHEEQADVHGYITRHFIRRYHIPKDVLVKSMECNLSSDGVLIITAAKSAPLEDELFRSIPINKTGIPAVRQLDGFAMHPGHLPPAITTMPPSFPLPTTFEGKTAPEASSKTSDQEVKKAKPSVEEATPTTMLNGQEATPKSSTDQAMIE</sequence>
<dbReference type="Proteomes" id="UP000792457">
    <property type="component" value="Unassembled WGS sequence"/>
</dbReference>
<comment type="caution">
    <text evidence="6">The sequence shown here is derived from an EMBL/GenBank/DDBJ whole genome shotgun (WGS) entry which is preliminary data.</text>
</comment>
<feature type="region of interest" description="Disordered" evidence="4">
    <location>
        <begin position="1"/>
        <end position="24"/>
    </location>
</feature>
<feature type="domain" description="SHSP" evidence="5">
    <location>
        <begin position="84"/>
        <end position="193"/>
    </location>
</feature>
<dbReference type="AlphaFoldDB" id="A0A8K0P1W9"/>
<keyword evidence="7" id="KW-1185">Reference proteome</keyword>
<dbReference type="EMBL" id="KZ308648">
    <property type="protein sequence ID" value="KAG8232745.1"/>
    <property type="molecule type" value="Genomic_DNA"/>
</dbReference>
<dbReference type="InterPro" id="IPR008978">
    <property type="entry name" value="HSP20-like_chaperone"/>
</dbReference>
<protein>
    <recommendedName>
        <fullName evidence="5">SHSP domain-containing protein</fullName>
    </recommendedName>
</protein>
<evidence type="ECO:0000256" key="3">
    <source>
        <dbReference type="RuleBase" id="RU003616"/>
    </source>
</evidence>
<dbReference type="GO" id="GO:0005634">
    <property type="term" value="C:nucleus"/>
    <property type="evidence" value="ECO:0007669"/>
    <property type="project" value="TreeGrafter"/>
</dbReference>